<protein>
    <submittedName>
        <fullName evidence="4">LysM peptidoglycan-binding domain-containing protein</fullName>
    </submittedName>
</protein>
<dbReference type="Gene3D" id="3.10.350.10">
    <property type="entry name" value="LysM domain"/>
    <property type="match status" value="2"/>
</dbReference>
<proteinExistence type="predicted"/>
<feature type="region of interest" description="Disordered" evidence="1">
    <location>
        <begin position="1032"/>
        <end position="1071"/>
    </location>
</feature>
<dbReference type="InterPro" id="IPR018392">
    <property type="entry name" value="LysM"/>
</dbReference>
<dbReference type="PROSITE" id="PS51782">
    <property type="entry name" value="LYSM"/>
    <property type="match status" value="2"/>
</dbReference>
<keyword evidence="2" id="KW-0812">Transmembrane</keyword>
<feature type="compositionally biased region" description="Basic and acidic residues" evidence="1">
    <location>
        <begin position="1032"/>
        <end position="1043"/>
    </location>
</feature>
<evidence type="ECO:0000256" key="1">
    <source>
        <dbReference type="SAM" id="MobiDB-lite"/>
    </source>
</evidence>
<dbReference type="EMBL" id="CP144913">
    <property type="protein sequence ID" value="WXB77881.1"/>
    <property type="molecule type" value="Genomic_DNA"/>
</dbReference>
<feature type="domain" description="LysM" evidence="3">
    <location>
        <begin position="237"/>
        <end position="285"/>
    </location>
</feature>
<feature type="region of interest" description="Disordered" evidence="1">
    <location>
        <begin position="143"/>
        <end position="185"/>
    </location>
</feature>
<feature type="compositionally biased region" description="Acidic residues" evidence="1">
    <location>
        <begin position="750"/>
        <end position="763"/>
    </location>
</feature>
<feature type="transmembrane region" description="Helical" evidence="2">
    <location>
        <begin position="104"/>
        <end position="129"/>
    </location>
</feature>
<feature type="compositionally biased region" description="Low complexity" evidence="1">
    <location>
        <begin position="143"/>
        <end position="155"/>
    </location>
</feature>
<evidence type="ECO:0000259" key="3">
    <source>
        <dbReference type="PROSITE" id="PS51782"/>
    </source>
</evidence>
<evidence type="ECO:0000256" key="2">
    <source>
        <dbReference type="SAM" id="Phobius"/>
    </source>
</evidence>
<feature type="domain" description="LysM" evidence="3">
    <location>
        <begin position="177"/>
        <end position="227"/>
    </location>
</feature>
<dbReference type="InterPro" id="IPR052196">
    <property type="entry name" value="Bact_Kbp"/>
</dbReference>
<dbReference type="SUPFAM" id="SSF54106">
    <property type="entry name" value="LysM domain"/>
    <property type="match status" value="2"/>
</dbReference>
<feature type="transmembrane region" description="Helical" evidence="2">
    <location>
        <begin position="7"/>
        <end position="30"/>
    </location>
</feature>
<feature type="compositionally biased region" description="Basic and acidic residues" evidence="1">
    <location>
        <begin position="295"/>
        <end position="306"/>
    </location>
</feature>
<accession>A0ABZ2ML95</accession>
<dbReference type="RefSeq" id="WP_338752172.1">
    <property type="nucleotide sequence ID" value="NZ_CP144913.1"/>
</dbReference>
<feature type="region of interest" description="Disordered" evidence="1">
    <location>
        <begin position="285"/>
        <end position="360"/>
    </location>
</feature>
<feature type="region of interest" description="Disordered" evidence="1">
    <location>
        <begin position="742"/>
        <end position="763"/>
    </location>
</feature>
<dbReference type="Proteomes" id="UP001382727">
    <property type="component" value="Chromosome"/>
</dbReference>
<dbReference type="PANTHER" id="PTHR34700:SF4">
    <property type="entry name" value="PHAGE-LIKE ELEMENT PBSX PROTEIN XKDP"/>
    <property type="match status" value="1"/>
</dbReference>
<dbReference type="SMART" id="SM00257">
    <property type="entry name" value="LysM"/>
    <property type="match status" value="2"/>
</dbReference>
<dbReference type="Pfam" id="PF01476">
    <property type="entry name" value="LysM"/>
    <property type="match status" value="2"/>
</dbReference>
<sequence length="1071" mass="113289">MRLQQRLLGLAACLVLLGILIGLPVALWNIGPSVLPQALPSWGQVWQSLTRADDGTLALRVIKALGWACWMVMAVLIAVEIITRAGRPAGRRPSVPALRTPQSAVRALVGTSLLLFTATSGVGMVQAALPTAQAASAAPASVAAPAVTTDASAPTRTASPDEHQRAQTPPVDTADTTSHTVRQGESLWSIAQDHLGEGIRYKEIRDLNRDTLGEDPGFLDPGTVLKIPVASAAENAHTVTVESGDTLWDIADSELGDASQYQVIAEANDQISDPDVIEPGMTLTIPQASEATTDEPQRQRADDRTQKPAPTPTSGQSDPEQATGDSRAHAAAPTASAEKNQTSTTRQEAPHGAPEAGAEDSVGGWMLAGLTGGGAVLAGGILMALYRRRRTQHRHRRAGRTIATPTPALGPVEKTVNAMGTVTAPTLERMDSALRRLATRHAQQGNAMPDLAAVELTRARIGLHLSSPASLAAPWEGSEDGLHWYLPSGENALEEAGEATSDRPAPYPLLVTLGATDTGETWLLNLEELALSITGDTTRGRDVARYLAAELAVNPWSHGVRVDLVGVAEEVAEMDADRIIIHTGAGDPAAEVLADAVTTVDRSGELGADVATARAHQAGADTWHARLLLVDAAADRPEALNQLLDLLATHAGHTGASVVVRGQDDEAADGLQLHVSSTGRITIPTVSLELAVVGLTSDEARGCAAILSQGEQLEDVPVPVREDATEGWRAFTDEAGALREEHVRQRTDETAGDEETTSVLESSDEEYLAVGATTPADLKAVAPQVPAHISQAVREADPSLDEDLDAWWSPDCPLPRLSLLGPVTARTRGSAVTKRKAYYTEMLAYLATRATGATPNELAEAFGITPAKTRDYVRIVRDWLGTNPNTGAPHLPDARKAPAAQARGQGVYEVLDVLVDADLFRRLRARGEAQGPAGIEDLDAALRLVNGRPFDALRPGGWYWLSEGDRLDQHMICAIVDVAHLVTTFALQAGDLKRARLAAETAALAAPEEEIPRLDLAAVADAEGHGSQADRILADEVFNRSDDQGAPPELPARTQQVVSGKDWAERARSAS</sequence>
<reference evidence="4 5" key="1">
    <citation type="submission" date="2024-02" db="EMBL/GenBank/DDBJ databases">
        <title>Janibacter sp. nov., isolated from gut of marine sandworm.</title>
        <authorList>
            <person name="Kim B."/>
            <person name="Jun M.O."/>
            <person name="Shin N.-R."/>
        </authorList>
    </citation>
    <scope>NUCLEOTIDE SEQUENCE [LARGE SCALE GENOMIC DNA]</scope>
    <source>
        <strain evidence="4 5">A1S7</strain>
    </source>
</reference>
<evidence type="ECO:0000313" key="4">
    <source>
        <dbReference type="EMBL" id="WXB77881.1"/>
    </source>
</evidence>
<name>A0ABZ2ML95_9MICO</name>
<keyword evidence="5" id="KW-1185">Reference proteome</keyword>
<keyword evidence="2" id="KW-0472">Membrane</keyword>
<gene>
    <name evidence="4" type="ORF">V1351_07340</name>
</gene>
<feature type="compositionally biased region" description="Polar residues" evidence="1">
    <location>
        <begin position="338"/>
        <end position="347"/>
    </location>
</feature>
<feature type="compositionally biased region" description="Basic and acidic residues" evidence="1">
    <location>
        <begin position="1062"/>
        <end position="1071"/>
    </location>
</feature>
<feature type="compositionally biased region" description="Polar residues" evidence="1">
    <location>
        <begin position="312"/>
        <end position="324"/>
    </location>
</feature>
<keyword evidence="2" id="KW-1133">Transmembrane helix</keyword>
<feature type="transmembrane region" description="Helical" evidence="2">
    <location>
        <begin position="64"/>
        <end position="83"/>
    </location>
</feature>
<dbReference type="InterPro" id="IPR036779">
    <property type="entry name" value="LysM_dom_sf"/>
</dbReference>
<dbReference type="PANTHER" id="PTHR34700">
    <property type="entry name" value="POTASSIUM BINDING PROTEIN KBP"/>
    <property type="match status" value="1"/>
</dbReference>
<dbReference type="CDD" id="cd00118">
    <property type="entry name" value="LysM"/>
    <property type="match status" value="2"/>
</dbReference>
<organism evidence="4 5">
    <name type="scientific">Janibacter alittae</name>
    <dbReference type="NCBI Taxonomy" id="3115209"/>
    <lineage>
        <taxon>Bacteria</taxon>
        <taxon>Bacillati</taxon>
        <taxon>Actinomycetota</taxon>
        <taxon>Actinomycetes</taxon>
        <taxon>Micrococcales</taxon>
        <taxon>Intrasporangiaceae</taxon>
        <taxon>Janibacter</taxon>
    </lineage>
</organism>
<feature type="compositionally biased region" description="Polar residues" evidence="1">
    <location>
        <begin position="174"/>
        <end position="183"/>
    </location>
</feature>
<evidence type="ECO:0000313" key="5">
    <source>
        <dbReference type="Proteomes" id="UP001382727"/>
    </source>
</evidence>